<dbReference type="AlphaFoldDB" id="A0A1G7TSS1"/>
<dbReference type="PROSITE" id="PS01192">
    <property type="entry name" value="HMG_COA_REDUCTASE_3"/>
    <property type="match status" value="1"/>
</dbReference>
<dbReference type="GO" id="GO:0004420">
    <property type="term" value="F:hydroxymethylglutaryl-CoA reductase (NADPH) activity"/>
    <property type="evidence" value="ECO:0007669"/>
    <property type="project" value="InterPro"/>
</dbReference>
<accession>A0A1G7TSS1</accession>
<comment type="catalytic activity">
    <reaction evidence="3">
        <text>(R)-mevalonate + 2 NAD(+) + CoA = (3S)-3-hydroxy-3-methylglutaryl-CoA + 2 NADH + 2 H(+)</text>
        <dbReference type="Rhea" id="RHEA:14833"/>
        <dbReference type="ChEBI" id="CHEBI:15378"/>
        <dbReference type="ChEBI" id="CHEBI:36464"/>
        <dbReference type="ChEBI" id="CHEBI:43074"/>
        <dbReference type="ChEBI" id="CHEBI:57287"/>
        <dbReference type="ChEBI" id="CHEBI:57540"/>
        <dbReference type="ChEBI" id="CHEBI:57945"/>
        <dbReference type="EC" id="1.1.1.88"/>
    </reaction>
</comment>
<dbReference type="NCBIfam" id="TIGR00532">
    <property type="entry name" value="HMG_CoA_R_NAD"/>
    <property type="match status" value="1"/>
</dbReference>
<dbReference type="InterPro" id="IPR023076">
    <property type="entry name" value="HMG_CoA_Rdtase_CS"/>
</dbReference>
<dbReference type="GO" id="GO:0016740">
    <property type="term" value="F:transferase activity"/>
    <property type="evidence" value="ECO:0007669"/>
    <property type="project" value="UniProtKB-KW"/>
</dbReference>
<keyword evidence="3" id="KW-0520">NAD</keyword>
<evidence type="ECO:0000256" key="3">
    <source>
        <dbReference type="RuleBase" id="RU361219"/>
    </source>
</evidence>
<dbReference type="GO" id="GO:0015936">
    <property type="term" value="P:coenzyme A metabolic process"/>
    <property type="evidence" value="ECO:0007669"/>
    <property type="project" value="InterPro"/>
</dbReference>
<dbReference type="Gene3D" id="3.90.770.10">
    <property type="entry name" value="3-hydroxy-3-methylglutaryl-coenzyme A Reductase, Chain A, domain 2"/>
    <property type="match status" value="2"/>
</dbReference>
<dbReference type="EC" id="1.1.1.88" evidence="3"/>
<dbReference type="UniPathway" id="UPA00257">
    <property type="reaction ID" value="UER00367"/>
</dbReference>
<dbReference type="RefSeq" id="WP_090290111.1">
    <property type="nucleotide sequence ID" value="NZ_FNCK01000007.1"/>
</dbReference>
<reference evidence="4 5" key="1">
    <citation type="submission" date="2016-10" db="EMBL/GenBank/DDBJ databases">
        <authorList>
            <person name="de Groot N.N."/>
        </authorList>
    </citation>
    <scope>NUCLEOTIDE SEQUENCE [LARGE SCALE GENOMIC DNA]</scope>
    <source>
        <strain evidence="4 5">ATCC BAA-466</strain>
    </source>
</reference>
<dbReference type="EMBL" id="FNCK01000007">
    <property type="protein sequence ID" value="SDG38317.1"/>
    <property type="molecule type" value="Genomic_DNA"/>
</dbReference>
<dbReference type="InterPro" id="IPR023074">
    <property type="entry name" value="HMG_CoA_Rdtase_cat_sf"/>
</dbReference>
<dbReference type="CDD" id="cd00644">
    <property type="entry name" value="HMG-CoA_reductase_classII"/>
    <property type="match status" value="1"/>
</dbReference>
<dbReference type="InterPro" id="IPR009023">
    <property type="entry name" value="HMG_CoA_Rdtase_NAD(P)-bd_sf"/>
</dbReference>
<evidence type="ECO:0000256" key="1">
    <source>
        <dbReference type="ARBA" id="ARBA00007661"/>
    </source>
</evidence>
<dbReference type="PANTHER" id="PTHR10572:SF24">
    <property type="entry name" value="3-HYDROXY-3-METHYLGLUTARYL-COENZYME A REDUCTASE"/>
    <property type="match status" value="1"/>
</dbReference>
<dbReference type="InterPro" id="IPR002202">
    <property type="entry name" value="HMG_CoA_Rdtase"/>
</dbReference>
<dbReference type="InterPro" id="IPR004553">
    <property type="entry name" value="HMG_CoA_Rdtase_bac-typ"/>
</dbReference>
<sequence>MTFNKFYRQSIHQRRLNINRFLGSCAEFPILEEARADQMIENYLYNFNLPMGILPNIQVNGKKYVVPMVTEEPSVIAAASNGAKYLGNIQAKTNRKTIRGQIILTGLSEEALKLSLAKNSNKWLAFAKNVAYRMVERGGGPLSIDYANFFGDNIQYHSYYLLFDPCEAMGANALNTVLEELSAEIIKDTGAELLMAILSNYNPQSFVTVEAVIPINSLHQNCEKAHHLAHKIAMASEYAQLDPYRATTHNKGIMNGVDAVLLATGNDWRAAEASIHAFASRLGMYQGLSRWIYDQKKQSLKGYLDLPLPVATVGGTLSIHPMAQWSLDLLGRPTANELAKIIASVGLAQNFAALKALVSEGIQKGHMGLQARSLAIQVGAEGEEIEKLVNDLRGLDHFNSQTAKNLLDKIRNS</sequence>
<dbReference type="SUPFAM" id="SSF56542">
    <property type="entry name" value="Substrate-binding domain of HMG-CoA reductase"/>
    <property type="match status" value="1"/>
</dbReference>
<comment type="pathway">
    <text evidence="3">Metabolic intermediate metabolism; (R)-mevalonate degradation; (S)-3-hydroxy-3-methylglutaryl-CoA from (R)-mevalonate: step 1/1.</text>
</comment>
<dbReference type="STRING" id="120956.SAMN05421791_10722"/>
<dbReference type="Proteomes" id="UP000199708">
    <property type="component" value="Unassembled WGS sequence"/>
</dbReference>
<protein>
    <recommendedName>
        <fullName evidence="3">3-hydroxy-3-methylglutaryl coenzyme A reductase</fullName>
        <shortName evidence="3">HMG-CoA reductase</shortName>
        <ecNumber evidence="3">1.1.1.88</ecNumber>
    </recommendedName>
</protein>
<dbReference type="PANTHER" id="PTHR10572">
    <property type="entry name" value="3-HYDROXY-3-METHYLGLUTARYL-COENZYME A REDUCTASE"/>
    <property type="match status" value="1"/>
</dbReference>
<gene>
    <name evidence="4" type="ORF">SAMN05421791_10722</name>
</gene>
<dbReference type="SUPFAM" id="SSF55035">
    <property type="entry name" value="NAD-binding domain of HMG-CoA reductase"/>
    <property type="match status" value="1"/>
</dbReference>
<comment type="similarity">
    <text evidence="1 3">Belongs to the HMG-CoA reductase family.</text>
</comment>
<dbReference type="GO" id="GO:0140643">
    <property type="term" value="F:hydroxymethylglutaryl-CoA reductase (NADH) activity"/>
    <property type="evidence" value="ECO:0007669"/>
    <property type="project" value="UniProtKB-EC"/>
</dbReference>
<dbReference type="Pfam" id="PF00368">
    <property type="entry name" value="HMG-CoA_red"/>
    <property type="match status" value="1"/>
</dbReference>
<evidence type="ECO:0000313" key="4">
    <source>
        <dbReference type="EMBL" id="SDG38317.1"/>
    </source>
</evidence>
<organism evidence="4 5">
    <name type="scientific">Facklamia miroungae</name>
    <dbReference type="NCBI Taxonomy" id="120956"/>
    <lineage>
        <taxon>Bacteria</taxon>
        <taxon>Bacillati</taxon>
        <taxon>Bacillota</taxon>
        <taxon>Bacilli</taxon>
        <taxon>Lactobacillales</taxon>
        <taxon>Aerococcaceae</taxon>
        <taxon>Facklamia</taxon>
    </lineage>
</organism>
<name>A0A1G7TSS1_9LACT</name>
<evidence type="ECO:0000256" key="2">
    <source>
        <dbReference type="ARBA" id="ARBA00023002"/>
    </source>
</evidence>
<keyword evidence="2 3" id="KW-0560">Oxidoreductase</keyword>
<dbReference type="Gene3D" id="1.10.8.660">
    <property type="match status" value="1"/>
</dbReference>
<dbReference type="PROSITE" id="PS50065">
    <property type="entry name" value="HMG_COA_REDUCTASE_4"/>
    <property type="match status" value="1"/>
</dbReference>
<dbReference type="InterPro" id="IPR009029">
    <property type="entry name" value="HMG_CoA_Rdtase_sub-bd_dom_sf"/>
</dbReference>
<keyword evidence="5" id="KW-1185">Reference proteome</keyword>
<dbReference type="OrthoDB" id="9764892at2"/>
<keyword evidence="4" id="KW-0808">Transferase</keyword>
<proteinExistence type="inferred from homology"/>
<evidence type="ECO:0000313" key="5">
    <source>
        <dbReference type="Proteomes" id="UP000199708"/>
    </source>
</evidence>